<keyword evidence="4" id="KW-1185">Reference proteome</keyword>
<accession>A0A2I0XEB9</accession>
<dbReference type="PANTHER" id="PTHR31096">
    <property type="entry name" value="ACT DOMAIN-CONTAINING PROTEIN ACR4-RELATED"/>
    <property type="match status" value="1"/>
</dbReference>
<organism evidence="3 4">
    <name type="scientific">Dendrobium catenatum</name>
    <dbReference type="NCBI Taxonomy" id="906689"/>
    <lineage>
        <taxon>Eukaryota</taxon>
        <taxon>Viridiplantae</taxon>
        <taxon>Streptophyta</taxon>
        <taxon>Embryophyta</taxon>
        <taxon>Tracheophyta</taxon>
        <taxon>Spermatophyta</taxon>
        <taxon>Magnoliopsida</taxon>
        <taxon>Liliopsida</taxon>
        <taxon>Asparagales</taxon>
        <taxon>Orchidaceae</taxon>
        <taxon>Epidendroideae</taxon>
        <taxon>Malaxideae</taxon>
        <taxon>Dendrobiinae</taxon>
        <taxon>Dendrobium</taxon>
    </lineage>
</organism>
<name>A0A2I0XEB9_9ASPA</name>
<evidence type="ECO:0000313" key="4">
    <source>
        <dbReference type="Proteomes" id="UP000233837"/>
    </source>
</evidence>
<dbReference type="InterPro" id="IPR045865">
    <property type="entry name" value="ACT-like_dom_sf"/>
</dbReference>
<protein>
    <recommendedName>
        <fullName evidence="2">ACT domain-containing protein ACR</fullName>
    </recommendedName>
    <alternativeName>
        <fullName evidence="2">Protein ACT DOMAIN REPEATS</fullName>
    </alternativeName>
</protein>
<reference evidence="3 4" key="2">
    <citation type="journal article" date="2017" name="Nature">
        <title>The Apostasia genome and the evolution of orchids.</title>
        <authorList>
            <person name="Zhang G.Q."/>
            <person name="Liu K.W."/>
            <person name="Li Z."/>
            <person name="Lohaus R."/>
            <person name="Hsiao Y.Y."/>
            <person name="Niu S.C."/>
            <person name="Wang J.Y."/>
            <person name="Lin Y.C."/>
            <person name="Xu Q."/>
            <person name="Chen L.J."/>
            <person name="Yoshida K."/>
            <person name="Fujiwara S."/>
            <person name="Wang Z.W."/>
            <person name="Zhang Y.Q."/>
            <person name="Mitsuda N."/>
            <person name="Wang M."/>
            <person name="Liu G.H."/>
            <person name="Pecoraro L."/>
            <person name="Huang H.X."/>
            <person name="Xiao X.J."/>
            <person name="Lin M."/>
            <person name="Wu X.Y."/>
            <person name="Wu W.L."/>
            <person name="Chen Y.Y."/>
            <person name="Chang S.B."/>
            <person name="Sakamoto S."/>
            <person name="Ohme-Takagi M."/>
            <person name="Yagi M."/>
            <person name="Zeng S.J."/>
            <person name="Shen C.Y."/>
            <person name="Yeh C.M."/>
            <person name="Luo Y.B."/>
            <person name="Tsai W.C."/>
            <person name="Van de Peer Y."/>
            <person name="Liu Z.J."/>
        </authorList>
    </citation>
    <scope>NUCLEOTIDE SEQUENCE [LARGE SCALE GENOMIC DNA]</scope>
    <source>
        <tissue evidence="3">The whole plant</tissue>
    </source>
</reference>
<evidence type="ECO:0000313" key="3">
    <source>
        <dbReference type="EMBL" id="PKU86240.1"/>
    </source>
</evidence>
<dbReference type="EMBL" id="KZ501954">
    <property type="protein sequence ID" value="PKU86240.1"/>
    <property type="molecule type" value="Genomic_DNA"/>
</dbReference>
<gene>
    <name evidence="3" type="ORF">MA16_Dca002071</name>
</gene>
<dbReference type="Proteomes" id="UP000233837">
    <property type="component" value="Unassembled WGS sequence"/>
</dbReference>
<dbReference type="InterPro" id="IPR040217">
    <property type="entry name" value="ACR1-12"/>
</dbReference>
<evidence type="ECO:0000256" key="2">
    <source>
        <dbReference type="RuleBase" id="RU369043"/>
    </source>
</evidence>
<dbReference type="AlphaFoldDB" id="A0A2I0XEB9"/>
<proteinExistence type="predicted"/>
<keyword evidence="1 2" id="KW-0677">Repeat</keyword>
<dbReference type="SUPFAM" id="SSF55021">
    <property type="entry name" value="ACT-like"/>
    <property type="match status" value="2"/>
</dbReference>
<dbReference type="GO" id="GO:0016597">
    <property type="term" value="F:amino acid binding"/>
    <property type="evidence" value="ECO:0007669"/>
    <property type="project" value="UniProtKB-UniRule"/>
</dbReference>
<sequence length="489" mass="56157">MAHGCPYFDPDYIPASEYIPPLRVCTDNDTCDNCTLVEVDGASRRNILLKMVQVLSDLDLIISKSYISFDGDWFMDVFHVTDLQGRKLREPSIIGYIQQSLDIAQKLKESFGLARVKICNGNIVGVDHFTSDCNAFEVTFIDRPGILYDISTVLFELSCAMDFGEVWAHNGLVACILYIKEQGTGLPILDRTRLTYLGDYMANVMEAHHFPGEQWGVRLRSPTACRIHTERRLHKMLQQHKDYDVGPLPLPVEDDQLSLTITAMVTNKRFGCGNIGVVFRPQVSVESWRGRDCLVVNVKSSDRPKLMFDTVCALTYLNYDELHGSVISHGSVAIQEYFVRQMNECMLINEMERQSLFQSLVAAVERRMSQVEERILDRHGLLSKMSRVLRKNSLHSTRHPSPRRKTRLLALYYIIDDSSSTIDAKNIDQQRLEAVRNEIDGDIFFEKKNDYSINSPVRKKWSLFSMFYILGRALWSHVKRLFNNISFIR</sequence>
<evidence type="ECO:0000256" key="1">
    <source>
        <dbReference type="ARBA" id="ARBA00022737"/>
    </source>
</evidence>
<dbReference type="PANTHER" id="PTHR31096:SF7">
    <property type="entry name" value="ACT DOMAIN-CONTAINING PROTEIN ACR1"/>
    <property type="match status" value="1"/>
</dbReference>
<reference evidence="3 4" key="1">
    <citation type="journal article" date="2016" name="Sci. Rep.">
        <title>The Dendrobium catenatum Lindl. genome sequence provides insights into polysaccharide synthase, floral development and adaptive evolution.</title>
        <authorList>
            <person name="Zhang G.Q."/>
            <person name="Xu Q."/>
            <person name="Bian C."/>
            <person name="Tsai W.C."/>
            <person name="Yeh C.M."/>
            <person name="Liu K.W."/>
            <person name="Yoshida K."/>
            <person name="Zhang L.S."/>
            <person name="Chang S.B."/>
            <person name="Chen F."/>
            <person name="Shi Y."/>
            <person name="Su Y.Y."/>
            <person name="Zhang Y.Q."/>
            <person name="Chen L.J."/>
            <person name="Yin Y."/>
            <person name="Lin M."/>
            <person name="Huang H."/>
            <person name="Deng H."/>
            <person name="Wang Z.W."/>
            <person name="Zhu S.L."/>
            <person name="Zhao X."/>
            <person name="Deng C."/>
            <person name="Niu S.C."/>
            <person name="Huang J."/>
            <person name="Wang M."/>
            <person name="Liu G.H."/>
            <person name="Yang H.J."/>
            <person name="Xiao X.J."/>
            <person name="Hsiao Y.Y."/>
            <person name="Wu W.L."/>
            <person name="Chen Y.Y."/>
            <person name="Mitsuda N."/>
            <person name="Ohme-Takagi M."/>
            <person name="Luo Y.B."/>
            <person name="Van de Peer Y."/>
            <person name="Liu Z.J."/>
        </authorList>
    </citation>
    <scope>NUCLEOTIDE SEQUENCE [LARGE SCALE GENOMIC DNA]</scope>
    <source>
        <tissue evidence="3">The whole plant</tissue>
    </source>
</reference>
<comment type="function">
    <text evidence="2">Binds amino acids.</text>
</comment>